<evidence type="ECO:0000313" key="2">
    <source>
        <dbReference type="Proteomes" id="UP001420932"/>
    </source>
</evidence>
<protein>
    <submittedName>
        <fullName evidence="1">Uncharacterized protein</fullName>
    </submittedName>
</protein>
<dbReference type="EMBL" id="JBBNAF010000008">
    <property type="protein sequence ID" value="KAK9122075.1"/>
    <property type="molecule type" value="Genomic_DNA"/>
</dbReference>
<sequence length="71" mass="8523">MHFIGLQKKKKKKNLREIKAHITNSLDQNKIQREKNNTLSKLNRTNSLYLRHHAYDELLESYSISLLFQIK</sequence>
<name>A0AAP0IVA9_9MAGN</name>
<accession>A0AAP0IVA9</accession>
<organism evidence="1 2">
    <name type="scientific">Stephania yunnanensis</name>
    <dbReference type="NCBI Taxonomy" id="152371"/>
    <lineage>
        <taxon>Eukaryota</taxon>
        <taxon>Viridiplantae</taxon>
        <taxon>Streptophyta</taxon>
        <taxon>Embryophyta</taxon>
        <taxon>Tracheophyta</taxon>
        <taxon>Spermatophyta</taxon>
        <taxon>Magnoliopsida</taxon>
        <taxon>Ranunculales</taxon>
        <taxon>Menispermaceae</taxon>
        <taxon>Menispermoideae</taxon>
        <taxon>Cissampelideae</taxon>
        <taxon>Stephania</taxon>
    </lineage>
</organism>
<gene>
    <name evidence="1" type="ORF">Syun_019692</name>
</gene>
<proteinExistence type="predicted"/>
<dbReference type="Proteomes" id="UP001420932">
    <property type="component" value="Unassembled WGS sequence"/>
</dbReference>
<reference evidence="1 2" key="1">
    <citation type="submission" date="2024-01" db="EMBL/GenBank/DDBJ databases">
        <title>Genome assemblies of Stephania.</title>
        <authorList>
            <person name="Yang L."/>
        </authorList>
    </citation>
    <scope>NUCLEOTIDE SEQUENCE [LARGE SCALE GENOMIC DNA]</scope>
    <source>
        <strain evidence="1">YNDBR</strain>
        <tissue evidence="1">Leaf</tissue>
    </source>
</reference>
<dbReference type="AlphaFoldDB" id="A0AAP0IVA9"/>
<evidence type="ECO:0000313" key="1">
    <source>
        <dbReference type="EMBL" id="KAK9122075.1"/>
    </source>
</evidence>
<comment type="caution">
    <text evidence="1">The sequence shown here is derived from an EMBL/GenBank/DDBJ whole genome shotgun (WGS) entry which is preliminary data.</text>
</comment>
<keyword evidence="2" id="KW-1185">Reference proteome</keyword>